<keyword evidence="6" id="KW-1185">Reference proteome</keyword>
<feature type="transmembrane region" description="Helical" evidence="2">
    <location>
        <begin position="244"/>
        <end position="263"/>
    </location>
</feature>
<dbReference type="GO" id="GO:0005048">
    <property type="term" value="F:signal sequence binding"/>
    <property type="evidence" value="ECO:0000318"/>
    <property type="project" value="GO_Central"/>
</dbReference>
<dbReference type="eggNOG" id="KOG1373">
    <property type="taxonomic scope" value="Eukaryota"/>
</dbReference>
<feature type="transmembrane region" description="Helical" evidence="2">
    <location>
        <begin position="147"/>
        <end position="168"/>
    </location>
</feature>
<dbReference type="RefSeq" id="XP_002173421.2">
    <property type="nucleotide sequence ID" value="XM_002173385.2"/>
</dbReference>
<dbReference type="VEuPathDB" id="FungiDB:SJAG_02208"/>
<evidence type="ECO:0000256" key="1">
    <source>
        <dbReference type="RuleBase" id="RU004349"/>
    </source>
</evidence>
<dbReference type="InterPro" id="IPR019561">
    <property type="entry name" value="Translocon_Sec61/SecY_plug_dom"/>
</dbReference>
<evidence type="ECO:0000256" key="2">
    <source>
        <dbReference type="SAM" id="Phobius"/>
    </source>
</evidence>
<keyword evidence="2" id="KW-1133">Transmembrane helix</keyword>
<evidence type="ECO:0000259" key="3">
    <source>
        <dbReference type="Pfam" id="PF10559"/>
    </source>
</evidence>
<keyword evidence="2" id="KW-0812">Transmembrane</keyword>
<dbReference type="InterPro" id="IPR023201">
    <property type="entry name" value="SecY_dom_sf"/>
</dbReference>
<dbReference type="EMBL" id="KE651166">
    <property type="protein sequence ID" value="EEB07128.2"/>
    <property type="molecule type" value="Genomic_DNA"/>
</dbReference>
<feature type="transmembrane region" description="Helical" evidence="2">
    <location>
        <begin position="76"/>
        <end position="99"/>
    </location>
</feature>
<dbReference type="GO" id="GO:0031204">
    <property type="term" value="P:post-translational protein targeting to membrane, translocation"/>
    <property type="evidence" value="ECO:0000318"/>
    <property type="project" value="GO_Central"/>
</dbReference>
<organism evidence="4 6">
    <name type="scientific">Schizosaccharomyces japonicus (strain yFS275 / FY16936)</name>
    <name type="common">Fission yeast</name>
    <dbReference type="NCBI Taxonomy" id="402676"/>
    <lineage>
        <taxon>Eukaryota</taxon>
        <taxon>Fungi</taxon>
        <taxon>Dikarya</taxon>
        <taxon>Ascomycota</taxon>
        <taxon>Taphrinomycotina</taxon>
        <taxon>Schizosaccharomycetes</taxon>
        <taxon>Schizosaccharomycetales</taxon>
        <taxon>Schizosaccharomycetaceae</taxon>
        <taxon>Schizosaccharomyces</taxon>
    </lineage>
</organism>
<feature type="transmembrane region" description="Helical" evidence="2">
    <location>
        <begin position="283"/>
        <end position="302"/>
    </location>
</feature>
<feature type="transmembrane region" description="Helical" evidence="2">
    <location>
        <begin position="120"/>
        <end position="141"/>
    </location>
</feature>
<dbReference type="AlphaFoldDB" id="B6K1U7"/>
<dbReference type="GO" id="GO:0006616">
    <property type="term" value="P:SRP-dependent cotranslational protein targeting to membrane, translocation"/>
    <property type="evidence" value="ECO:0000318"/>
    <property type="project" value="GO_Central"/>
</dbReference>
<dbReference type="GO" id="GO:0008320">
    <property type="term" value="F:protein transmembrane transporter activity"/>
    <property type="evidence" value="ECO:0000318"/>
    <property type="project" value="GO_Central"/>
</dbReference>
<dbReference type="Pfam" id="PF00344">
    <property type="entry name" value="SecY"/>
    <property type="match status" value="1"/>
</dbReference>
<dbReference type="InterPro" id="IPR002208">
    <property type="entry name" value="SecY/SEC61-alpha"/>
</dbReference>
<accession>B6K1U7</accession>
<evidence type="ECO:0000313" key="4">
    <source>
        <dbReference type="EMBL" id="EEB07128.2"/>
    </source>
</evidence>
<dbReference type="STRING" id="402676.B6K1U7"/>
<feature type="transmembrane region" description="Helical" evidence="2">
    <location>
        <begin position="448"/>
        <end position="466"/>
    </location>
</feature>
<dbReference type="OMA" id="YTSAMPI"/>
<dbReference type="OrthoDB" id="420669at2759"/>
<dbReference type="GO" id="GO:0016020">
    <property type="term" value="C:membrane"/>
    <property type="evidence" value="ECO:0007669"/>
    <property type="project" value="InterPro"/>
</dbReference>
<proteinExistence type="inferred from homology"/>
<gene>
    <name evidence="5" type="primary">ssh1</name>
    <name evidence="5" type="synonym">sec6102</name>
    <name evidence="4" type="ORF">SJAG_02208</name>
</gene>
<reference evidence="4 6" key="1">
    <citation type="journal article" date="2011" name="Science">
        <title>Comparative functional genomics of the fission yeasts.</title>
        <authorList>
            <person name="Rhind N."/>
            <person name="Chen Z."/>
            <person name="Yassour M."/>
            <person name="Thompson D.A."/>
            <person name="Haas B.J."/>
            <person name="Habib N."/>
            <person name="Wapinski I."/>
            <person name="Roy S."/>
            <person name="Lin M.F."/>
            <person name="Heiman D.I."/>
            <person name="Young S.K."/>
            <person name="Furuya K."/>
            <person name="Guo Y."/>
            <person name="Pidoux A."/>
            <person name="Chen H.M."/>
            <person name="Robbertse B."/>
            <person name="Goldberg J.M."/>
            <person name="Aoki K."/>
            <person name="Bayne E.H."/>
            <person name="Berlin A.M."/>
            <person name="Desjardins C.A."/>
            <person name="Dobbs E."/>
            <person name="Dukaj L."/>
            <person name="Fan L."/>
            <person name="FitzGerald M.G."/>
            <person name="French C."/>
            <person name="Gujja S."/>
            <person name="Hansen K."/>
            <person name="Keifenheim D."/>
            <person name="Levin J.Z."/>
            <person name="Mosher R.A."/>
            <person name="Mueller C.A."/>
            <person name="Pfiffner J."/>
            <person name="Priest M."/>
            <person name="Russ C."/>
            <person name="Smialowska A."/>
            <person name="Swoboda P."/>
            <person name="Sykes S.M."/>
            <person name="Vaughn M."/>
            <person name="Vengrova S."/>
            <person name="Yoder R."/>
            <person name="Zeng Q."/>
            <person name="Allshire R."/>
            <person name="Baulcombe D."/>
            <person name="Birren B.W."/>
            <person name="Brown W."/>
            <person name="Ekwall K."/>
            <person name="Kellis M."/>
            <person name="Leatherwood J."/>
            <person name="Levin H."/>
            <person name="Margalit H."/>
            <person name="Martienssen R."/>
            <person name="Nieduszynski C.A."/>
            <person name="Spatafora J.W."/>
            <person name="Friedman N."/>
            <person name="Dalgaard J.Z."/>
            <person name="Baumann P."/>
            <person name="Niki H."/>
            <person name="Regev A."/>
            <person name="Nusbaum C."/>
        </authorList>
    </citation>
    <scope>NUCLEOTIDE SEQUENCE [LARGE SCALE GENOMIC DNA]</scope>
    <source>
        <strain evidence="6">yFS275 / FY16936</strain>
    </source>
</reference>
<dbReference type="PANTHER" id="PTHR10906">
    <property type="entry name" value="SECY/SEC61-ALPHA FAMILY MEMBER"/>
    <property type="match status" value="1"/>
</dbReference>
<dbReference type="GeneID" id="7050184"/>
<feature type="transmembrane region" description="Helical" evidence="2">
    <location>
        <begin position="175"/>
        <end position="195"/>
    </location>
</feature>
<dbReference type="Proteomes" id="UP000001744">
    <property type="component" value="Unassembled WGS sequence"/>
</dbReference>
<comment type="similarity">
    <text evidence="1">Belongs to the SecY/SEC61-alpha family.</text>
</comment>
<dbReference type="PIRSF" id="PIRSF004557">
    <property type="entry name" value="SecY"/>
    <property type="match status" value="1"/>
</dbReference>
<dbReference type="SUPFAM" id="SSF103491">
    <property type="entry name" value="Preprotein translocase SecY subunit"/>
    <property type="match status" value="1"/>
</dbReference>
<feature type="transmembrane region" description="Helical" evidence="2">
    <location>
        <begin position="420"/>
        <end position="442"/>
    </location>
</feature>
<feature type="transmembrane region" description="Helical" evidence="2">
    <location>
        <begin position="33"/>
        <end position="56"/>
    </location>
</feature>
<evidence type="ECO:0000313" key="5">
    <source>
        <dbReference type="JaponicusDB" id="SJAG_02208"/>
    </source>
</evidence>
<dbReference type="GO" id="GO:0043022">
    <property type="term" value="F:ribosome binding"/>
    <property type="evidence" value="ECO:0000318"/>
    <property type="project" value="GO_Central"/>
</dbReference>
<evidence type="ECO:0000313" key="6">
    <source>
        <dbReference type="Proteomes" id="UP000001744"/>
    </source>
</evidence>
<feature type="domain" description="Translocon Sec61/SecY plug" evidence="3">
    <location>
        <begin position="42"/>
        <end position="74"/>
    </location>
</feature>
<protein>
    <submittedName>
        <fullName evidence="4">Translocon subunit Sec61</fullName>
    </submittedName>
</protein>
<dbReference type="Pfam" id="PF10559">
    <property type="entry name" value="Plug_translocon"/>
    <property type="match status" value="1"/>
</dbReference>
<dbReference type="HOGENOM" id="CLU_031763_2_1_1"/>
<sequence length="478" mass="52963">MSDHRFIKMADSLAFAMPEVERPRTRIDFYTKLAWMAGCAALYHVMSCVPVFGAKISDKPDPLFSWRALDGSNKSALTINGLAPVFLSAYILQLLAGAGKLKVNFFLKNDRLLFQNAQKFLSVVLYFLLSVAYMASGFFGTFAELGLFKYAVVFLQIFLAGVVSTYLCEVVEKGYGLGSGPSLLLASHILGAVWWQTMGVSRYTYNAEGSLQYEGALVGIALNLFTFKEKFAPLREVFFRPERLSVYGFLICVATYFSMAYLINMRIDVPIRSSRVRGHRQNFPLRLLYTSVMPLVFLISILSHVQVFAYAIHSLFPNALLTRLLVQYAESDVYARKELRLVGGLVYYLIPTCGLKQTLLSPLRVTVSSLYAFAVTIPFSRAWMNATGAGPRDVLRFFKENALVMAGYREASMLKELNRILPTAAWVSAFTITSLALVSSAISSTTLAPAVVVGAGLTFATFELIMGENPQMLPPTAS</sequence>
<dbReference type="Gene3D" id="1.10.3370.10">
    <property type="entry name" value="SecY subunit domain"/>
    <property type="match status" value="1"/>
</dbReference>
<name>B6K1U7_SCHJY</name>
<dbReference type="JaponicusDB" id="SJAG_02208">
    <property type="gene designation" value="ssh1"/>
</dbReference>
<keyword evidence="2" id="KW-0472">Membrane</keyword>